<dbReference type="Gene3D" id="3.40.50.300">
    <property type="entry name" value="P-loop containing nucleotide triphosphate hydrolases"/>
    <property type="match status" value="2"/>
</dbReference>
<feature type="compositionally biased region" description="Low complexity" evidence="3">
    <location>
        <begin position="51"/>
        <end position="66"/>
    </location>
</feature>
<dbReference type="PANTHER" id="PTHR16184">
    <property type="entry name" value="ELONGATOR COMPLEX PROTEIN 6"/>
    <property type="match status" value="1"/>
</dbReference>
<sequence>MTSRNIPHLLEPYLVIEPSQSQSQILLTGILGANTNWLLLRYLYTLLKSSASRSSPSRPPAVSQPQGQRRLGTRMPIAAEPEFERRTSTPAQEQNGGDAGDQGESGNESVGVLLVSFLRDFAFWKESAGRLGLDLEGLGRRGKLGFVDGLCVGVGSGSDGEGVVVVGGGGLPVRRPPVPLAAGGPAGATGAVPGRGPQVPRPATTTTTTGGSSLQGPVAGEKWKRSLPSLAVADVSKTLHSALDELCQKNKKVVLVIDQLDFLLAATSDGNGLVSSALQDLVLDLREKSHATILTLSADDPLITSQVTTLDKDHASFVLSLAHEAEMVVSLRLLDTGIAKDVSGVVRITRGGDSGGEKQIEEKEYLYHVGGDGSVRVFERGQ</sequence>
<feature type="region of interest" description="Disordered" evidence="3">
    <location>
        <begin position="181"/>
        <end position="219"/>
    </location>
</feature>
<dbReference type="Proteomes" id="UP001285908">
    <property type="component" value="Unassembled WGS sequence"/>
</dbReference>
<evidence type="ECO:0000256" key="3">
    <source>
        <dbReference type="SAM" id="MobiDB-lite"/>
    </source>
</evidence>
<dbReference type="AlphaFoldDB" id="A0AAJ0I410"/>
<evidence type="ECO:0000256" key="1">
    <source>
        <dbReference type="ARBA" id="ARBA00005043"/>
    </source>
</evidence>
<dbReference type="CDD" id="cd19495">
    <property type="entry name" value="Elp6"/>
    <property type="match status" value="1"/>
</dbReference>
<organism evidence="4 5">
    <name type="scientific">Neurospora hispaniola</name>
    <dbReference type="NCBI Taxonomy" id="588809"/>
    <lineage>
        <taxon>Eukaryota</taxon>
        <taxon>Fungi</taxon>
        <taxon>Dikarya</taxon>
        <taxon>Ascomycota</taxon>
        <taxon>Pezizomycotina</taxon>
        <taxon>Sordariomycetes</taxon>
        <taxon>Sordariomycetidae</taxon>
        <taxon>Sordariales</taxon>
        <taxon>Sordariaceae</taxon>
        <taxon>Neurospora</taxon>
    </lineage>
</organism>
<evidence type="ECO:0000256" key="2">
    <source>
        <dbReference type="ARBA" id="ARBA00008837"/>
    </source>
</evidence>
<dbReference type="EMBL" id="JAULSX010000006">
    <property type="protein sequence ID" value="KAK3489157.1"/>
    <property type="molecule type" value="Genomic_DNA"/>
</dbReference>
<comment type="caution">
    <text evidence="4">The sequence shown here is derived from an EMBL/GenBank/DDBJ whole genome shotgun (WGS) entry which is preliminary data.</text>
</comment>
<dbReference type="InterPro" id="IPR027417">
    <property type="entry name" value="P-loop_NTPase"/>
</dbReference>
<proteinExistence type="inferred from homology"/>
<dbReference type="RefSeq" id="XP_062690864.1">
    <property type="nucleotide sequence ID" value="XM_062840923.1"/>
</dbReference>
<dbReference type="GO" id="GO:0002098">
    <property type="term" value="P:tRNA wobble uridine modification"/>
    <property type="evidence" value="ECO:0007669"/>
    <property type="project" value="InterPro"/>
</dbReference>
<evidence type="ECO:0008006" key="6">
    <source>
        <dbReference type="Google" id="ProtNLM"/>
    </source>
</evidence>
<comment type="pathway">
    <text evidence="1">tRNA modification; 5-methoxycarbonylmethyl-2-thiouridine-tRNA biosynthesis.</text>
</comment>
<reference evidence="4 5" key="1">
    <citation type="journal article" date="2023" name="Mol. Phylogenet. Evol.">
        <title>Genome-scale phylogeny and comparative genomics of the fungal order Sordariales.</title>
        <authorList>
            <person name="Hensen N."/>
            <person name="Bonometti L."/>
            <person name="Westerberg I."/>
            <person name="Brannstrom I.O."/>
            <person name="Guillou S."/>
            <person name="Cros-Aarteil S."/>
            <person name="Calhoun S."/>
            <person name="Haridas S."/>
            <person name="Kuo A."/>
            <person name="Mondo S."/>
            <person name="Pangilinan J."/>
            <person name="Riley R."/>
            <person name="LaButti K."/>
            <person name="Andreopoulos B."/>
            <person name="Lipzen A."/>
            <person name="Chen C."/>
            <person name="Yan M."/>
            <person name="Daum C."/>
            <person name="Ng V."/>
            <person name="Clum A."/>
            <person name="Steindorff A."/>
            <person name="Ohm R.A."/>
            <person name="Martin F."/>
            <person name="Silar P."/>
            <person name="Natvig D.O."/>
            <person name="Lalanne C."/>
            <person name="Gautier V."/>
            <person name="Ament-Velasquez S.L."/>
            <person name="Kruys A."/>
            <person name="Hutchinson M.I."/>
            <person name="Powell A.J."/>
            <person name="Barry K."/>
            <person name="Miller A.N."/>
            <person name="Grigoriev I.V."/>
            <person name="Debuchy R."/>
            <person name="Gladieux P."/>
            <person name="Hiltunen Thoren M."/>
            <person name="Johannesson H."/>
        </authorList>
    </citation>
    <scope>NUCLEOTIDE SEQUENCE [LARGE SCALE GENOMIC DNA]</scope>
    <source>
        <strain evidence="4 5">FGSC 10403</strain>
    </source>
</reference>
<dbReference type="GeneID" id="87878545"/>
<evidence type="ECO:0000313" key="4">
    <source>
        <dbReference type="EMBL" id="KAK3489157.1"/>
    </source>
</evidence>
<accession>A0AAJ0I410</accession>
<feature type="region of interest" description="Disordered" evidence="3">
    <location>
        <begin position="51"/>
        <end position="106"/>
    </location>
</feature>
<comment type="similarity">
    <text evidence="2">Belongs to the ELP6 family.</text>
</comment>
<name>A0AAJ0I410_9PEZI</name>
<dbReference type="GO" id="GO:0033588">
    <property type="term" value="C:elongator holoenzyme complex"/>
    <property type="evidence" value="ECO:0007669"/>
    <property type="project" value="InterPro"/>
</dbReference>
<dbReference type="PANTHER" id="PTHR16184:SF6">
    <property type="entry name" value="ELONGATOR COMPLEX PROTEIN 6"/>
    <property type="match status" value="1"/>
</dbReference>
<evidence type="ECO:0000313" key="5">
    <source>
        <dbReference type="Proteomes" id="UP001285908"/>
    </source>
</evidence>
<feature type="compositionally biased region" description="Low complexity" evidence="3">
    <location>
        <begin position="181"/>
        <end position="197"/>
    </location>
</feature>
<protein>
    <recommendedName>
        <fullName evidence="6">Elongator complex protein 6</fullName>
    </recommendedName>
</protein>
<keyword evidence="5" id="KW-1185">Reference proteome</keyword>
<gene>
    <name evidence="4" type="ORF">B0T23DRAFT_445413</name>
</gene>
<dbReference type="InterPro" id="IPR018627">
    <property type="entry name" value="ELP6"/>
</dbReference>